<dbReference type="EMBL" id="JBHSRJ010000006">
    <property type="protein sequence ID" value="MFC6044818.1"/>
    <property type="molecule type" value="Genomic_DNA"/>
</dbReference>
<comment type="caution">
    <text evidence="2">The sequence shown here is derived from an EMBL/GenBank/DDBJ whole genome shotgun (WGS) entry which is preliminary data.</text>
</comment>
<feature type="compositionally biased region" description="Basic and acidic residues" evidence="1">
    <location>
        <begin position="1"/>
        <end position="12"/>
    </location>
</feature>
<name>A0ABW1LM82_9ACTN</name>
<evidence type="ECO:0000313" key="3">
    <source>
        <dbReference type="Proteomes" id="UP001596135"/>
    </source>
</evidence>
<dbReference type="Proteomes" id="UP001596135">
    <property type="component" value="Unassembled WGS sequence"/>
</dbReference>
<dbReference type="RefSeq" id="WP_379156896.1">
    <property type="nucleotide sequence ID" value="NZ_JBHSRJ010000006.1"/>
</dbReference>
<evidence type="ECO:0000313" key="2">
    <source>
        <dbReference type="EMBL" id="MFC6044818.1"/>
    </source>
</evidence>
<evidence type="ECO:0008006" key="4">
    <source>
        <dbReference type="Google" id="ProtNLM"/>
    </source>
</evidence>
<feature type="region of interest" description="Disordered" evidence="1">
    <location>
        <begin position="1"/>
        <end position="35"/>
    </location>
</feature>
<organism evidence="2 3">
    <name type="scientific">Nocardioides hankookensis</name>
    <dbReference type="NCBI Taxonomy" id="443157"/>
    <lineage>
        <taxon>Bacteria</taxon>
        <taxon>Bacillati</taxon>
        <taxon>Actinomycetota</taxon>
        <taxon>Actinomycetes</taxon>
        <taxon>Propionibacteriales</taxon>
        <taxon>Nocardioidaceae</taxon>
        <taxon>Nocardioides</taxon>
    </lineage>
</organism>
<reference evidence="3" key="1">
    <citation type="journal article" date="2019" name="Int. J. Syst. Evol. Microbiol.">
        <title>The Global Catalogue of Microorganisms (GCM) 10K type strain sequencing project: providing services to taxonomists for standard genome sequencing and annotation.</title>
        <authorList>
            <consortium name="The Broad Institute Genomics Platform"/>
            <consortium name="The Broad Institute Genome Sequencing Center for Infectious Disease"/>
            <person name="Wu L."/>
            <person name="Ma J."/>
        </authorList>
    </citation>
    <scope>NUCLEOTIDE SEQUENCE [LARGE SCALE GENOMIC DNA]</scope>
    <source>
        <strain evidence="3">CCUG 54522</strain>
    </source>
</reference>
<feature type="compositionally biased region" description="Gly residues" evidence="1">
    <location>
        <begin position="66"/>
        <end position="77"/>
    </location>
</feature>
<proteinExistence type="predicted"/>
<evidence type="ECO:0000256" key="1">
    <source>
        <dbReference type="SAM" id="MobiDB-lite"/>
    </source>
</evidence>
<accession>A0ABW1LM82</accession>
<keyword evidence="3" id="KW-1185">Reference proteome</keyword>
<feature type="region of interest" description="Disordered" evidence="1">
    <location>
        <begin position="55"/>
        <end position="77"/>
    </location>
</feature>
<gene>
    <name evidence="2" type="ORF">ACFPYL_17140</name>
</gene>
<protein>
    <recommendedName>
        <fullName evidence="4">DUF4913 domain-containing protein</fullName>
    </recommendedName>
</protein>
<sequence>MSDEHASERPDDPADEPVDEPAGGGRVAAEWGTRGDDRAAEVRRLLYGPDAALEGAHWPEAHPDGVGAGPDAGAGAGGDMYGPPVADLAELLAPPVHWPSLEASEISDRMHALYRWVVELQDRFPEMVRLPKCWHRHNGLVEVLQALHDYERASFAPTSPPTGAANWHMTFRDLESRLRTWVSALGCGGSASASDRGAECHQVTPLVVEIPVDVMVWIRESEGARQ</sequence>